<comment type="caution">
    <text evidence="1">The sequence shown here is derived from an EMBL/GenBank/DDBJ whole genome shotgun (WGS) entry which is preliminary data.</text>
</comment>
<dbReference type="RefSeq" id="WP_307346348.1">
    <property type="nucleotide sequence ID" value="NZ_JAUSUD010000034.1"/>
</dbReference>
<sequence length="71" mass="8441">MSNQYCPLCHNENQCMVGGDKDCWCTTETFPERLLLSVPLISRRKQCICKKCLENYKEKHIEKNERFDNIN</sequence>
<protein>
    <recommendedName>
        <fullName evidence="3">Cysteine-rich CWC family protein</fullName>
    </recommendedName>
</protein>
<dbReference type="InterPro" id="IPR032720">
    <property type="entry name" value="Cys_rich_CWC"/>
</dbReference>
<proteinExistence type="predicted"/>
<keyword evidence="2" id="KW-1185">Reference proteome</keyword>
<dbReference type="EMBL" id="JAUSUD010000034">
    <property type="protein sequence ID" value="MDQ0233269.1"/>
    <property type="molecule type" value="Genomic_DNA"/>
</dbReference>
<accession>A0ABT9ZMW7</accession>
<evidence type="ECO:0008006" key="3">
    <source>
        <dbReference type="Google" id="ProtNLM"/>
    </source>
</evidence>
<organism evidence="1 2">
    <name type="scientific">Metabacillus malikii</name>
    <dbReference type="NCBI Taxonomy" id="1504265"/>
    <lineage>
        <taxon>Bacteria</taxon>
        <taxon>Bacillati</taxon>
        <taxon>Bacillota</taxon>
        <taxon>Bacilli</taxon>
        <taxon>Bacillales</taxon>
        <taxon>Bacillaceae</taxon>
        <taxon>Metabacillus</taxon>
    </lineage>
</organism>
<reference evidence="1 2" key="1">
    <citation type="submission" date="2023-07" db="EMBL/GenBank/DDBJ databases">
        <title>Genomic Encyclopedia of Type Strains, Phase IV (KMG-IV): sequencing the most valuable type-strain genomes for metagenomic binning, comparative biology and taxonomic classification.</title>
        <authorList>
            <person name="Goeker M."/>
        </authorList>
    </citation>
    <scope>NUCLEOTIDE SEQUENCE [LARGE SCALE GENOMIC DNA]</scope>
    <source>
        <strain evidence="1 2">DSM 29005</strain>
    </source>
</reference>
<dbReference type="Pfam" id="PF14375">
    <property type="entry name" value="Cys_rich_CWC"/>
    <property type="match status" value="1"/>
</dbReference>
<name>A0ABT9ZMW7_9BACI</name>
<dbReference type="Proteomes" id="UP001234495">
    <property type="component" value="Unassembled WGS sequence"/>
</dbReference>
<evidence type="ECO:0000313" key="2">
    <source>
        <dbReference type="Proteomes" id="UP001234495"/>
    </source>
</evidence>
<gene>
    <name evidence="1" type="ORF">J2S19_004611</name>
</gene>
<evidence type="ECO:0000313" key="1">
    <source>
        <dbReference type="EMBL" id="MDQ0233269.1"/>
    </source>
</evidence>